<dbReference type="InterPro" id="IPR001849">
    <property type="entry name" value="PH_domain"/>
</dbReference>
<dbReference type="AlphaFoldDB" id="A0A3R7L372"/>
<dbReference type="EMBL" id="MKKU01000186">
    <property type="protein sequence ID" value="RNF20141.1"/>
    <property type="molecule type" value="Genomic_DNA"/>
</dbReference>
<sequence length="270" mass="31470">MTVHLHWLDDLPACEGWVEKYSIGRSLFSNKSWQRRYVIVDREGIGYMHSIPKQPTKPSAARCFVPFEGPRKSNGEVRLRPVYLLRHVKPFMHPEVPEEWHWKESASNGSGQSREYYYFAISFQERDRRLFMLLRTTTLEDYNVWTLVLSAYVPAGSLNTVVPVPHPLEANHRGLGRLFNPRRAFFFGRGEFAADASCAGFYVRDPDPCTEVELDRIHKLVLAWDEGEKSRWFNLRTEGSSLSNQVLLLQAENEKEWYRLLNVVSEEDCE</sequence>
<dbReference type="Proteomes" id="UP000284403">
    <property type="component" value="Unassembled WGS sequence"/>
</dbReference>
<dbReference type="SUPFAM" id="SSF50729">
    <property type="entry name" value="PH domain-like"/>
    <property type="match status" value="1"/>
</dbReference>
<dbReference type="SMART" id="SM00233">
    <property type="entry name" value="PH"/>
    <property type="match status" value="1"/>
</dbReference>
<evidence type="ECO:0000313" key="2">
    <source>
        <dbReference type="EMBL" id="RNF20141.1"/>
    </source>
</evidence>
<proteinExistence type="predicted"/>
<gene>
    <name evidence="2" type="ORF">Tco025E_03919</name>
</gene>
<organism evidence="2 3">
    <name type="scientific">Trypanosoma conorhini</name>
    <dbReference type="NCBI Taxonomy" id="83891"/>
    <lineage>
        <taxon>Eukaryota</taxon>
        <taxon>Discoba</taxon>
        <taxon>Euglenozoa</taxon>
        <taxon>Kinetoplastea</taxon>
        <taxon>Metakinetoplastina</taxon>
        <taxon>Trypanosomatida</taxon>
        <taxon>Trypanosomatidae</taxon>
        <taxon>Trypanosoma</taxon>
    </lineage>
</organism>
<evidence type="ECO:0000259" key="1">
    <source>
        <dbReference type="PROSITE" id="PS50003"/>
    </source>
</evidence>
<name>A0A3R7L372_9TRYP</name>
<dbReference type="OrthoDB" id="260220at2759"/>
<dbReference type="PROSITE" id="PS50003">
    <property type="entry name" value="PH_DOMAIN"/>
    <property type="match status" value="1"/>
</dbReference>
<protein>
    <recommendedName>
        <fullName evidence="1">PH domain-containing protein</fullName>
    </recommendedName>
</protein>
<dbReference type="RefSeq" id="XP_029229105.1">
    <property type="nucleotide sequence ID" value="XM_029370835.1"/>
</dbReference>
<evidence type="ECO:0000313" key="3">
    <source>
        <dbReference type="Proteomes" id="UP000284403"/>
    </source>
</evidence>
<feature type="domain" description="PH" evidence="1">
    <location>
        <begin position="11"/>
        <end position="154"/>
    </location>
</feature>
<comment type="caution">
    <text evidence="2">The sequence shown here is derived from an EMBL/GenBank/DDBJ whole genome shotgun (WGS) entry which is preliminary data.</text>
</comment>
<dbReference type="GeneID" id="40317530"/>
<accession>A0A3R7L372</accession>
<reference evidence="2 3" key="1">
    <citation type="journal article" date="2018" name="BMC Genomics">
        <title>Genomic comparison of Trypanosoma conorhini and Trypanosoma rangeli to Trypanosoma cruzi strains of high and low virulence.</title>
        <authorList>
            <person name="Bradwell K.R."/>
            <person name="Koparde V.N."/>
            <person name="Matveyev A.V."/>
            <person name="Serrano M.G."/>
            <person name="Alves J.M."/>
            <person name="Parikh H."/>
            <person name="Huang B."/>
            <person name="Lee V."/>
            <person name="Espinosa-Alvarez O."/>
            <person name="Ortiz P.A."/>
            <person name="Costa-Martins A.G."/>
            <person name="Teixeira M.M."/>
            <person name="Buck G.A."/>
        </authorList>
    </citation>
    <scope>NUCLEOTIDE SEQUENCE [LARGE SCALE GENOMIC DNA]</scope>
    <source>
        <strain evidence="2 3">025E</strain>
    </source>
</reference>
<keyword evidence="3" id="KW-1185">Reference proteome</keyword>